<feature type="compositionally biased region" description="Low complexity" evidence="3">
    <location>
        <begin position="376"/>
        <end position="387"/>
    </location>
</feature>
<dbReference type="SMART" id="SM00326">
    <property type="entry name" value="SH3"/>
    <property type="match status" value="1"/>
</dbReference>
<evidence type="ECO:0000259" key="5">
    <source>
        <dbReference type="PROSITE" id="PS50002"/>
    </source>
</evidence>
<feature type="compositionally biased region" description="Polar residues" evidence="3">
    <location>
        <begin position="540"/>
        <end position="552"/>
    </location>
</feature>
<evidence type="ECO:0000313" key="6">
    <source>
        <dbReference type="EMBL" id="KAG9242778.1"/>
    </source>
</evidence>
<evidence type="ECO:0000256" key="3">
    <source>
        <dbReference type="SAM" id="MobiDB-lite"/>
    </source>
</evidence>
<dbReference type="CDD" id="cd11854">
    <property type="entry name" value="SH3_Fus1p"/>
    <property type="match status" value="1"/>
</dbReference>
<feature type="region of interest" description="Disordered" evidence="3">
    <location>
        <begin position="222"/>
        <end position="252"/>
    </location>
</feature>
<feature type="transmembrane region" description="Helical" evidence="4">
    <location>
        <begin position="191"/>
        <end position="212"/>
    </location>
</feature>
<evidence type="ECO:0000313" key="7">
    <source>
        <dbReference type="Proteomes" id="UP000887226"/>
    </source>
</evidence>
<keyword evidence="7" id="KW-1185">Reference proteome</keyword>
<dbReference type="InterPro" id="IPR036028">
    <property type="entry name" value="SH3-like_dom_sf"/>
</dbReference>
<protein>
    <recommendedName>
        <fullName evidence="5">SH3 domain-containing protein</fullName>
    </recommendedName>
</protein>
<gene>
    <name evidence="6" type="ORF">BJ878DRAFT_154532</name>
</gene>
<dbReference type="InterPro" id="IPR035521">
    <property type="entry name" value="Fus1_SH3"/>
</dbReference>
<dbReference type="OrthoDB" id="5340910at2759"/>
<reference evidence="6" key="1">
    <citation type="journal article" date="2021" name="IMA Fungus">
        <title>Genomic characterization of three marine fungi, including Emericellopsis atlantica sp. nov. with signatures of a generalist lifestyle and marine biomass degradation.</title>
        <authorList>
            <person name="Hagestad O.C."/>
            <person name="Hou L."/>
            <person name="Andersen J.H."/>
            <person name="Hansen E.H."/>
            <person name="Altermark B."/>
            <person name="Li C."/>
            <person name="Kuhnert E."/>
            <person name="Cox R.J."/>
            <person name="Crous P.W."/>
            <person name="Spatafora J.W."/>
            <person name="Lail K."/>
            <person name="Amirebrahimi M."/>
            <person name="Lipzen A."/>
            <person name="Pangilinan J."/>
            <person name="Andreopoulos W."/>
            <person name="Hayes R.D."/>
            <person name="Ng V."/>
            <person name="Grigoriev I.V."/>
            <person name="Jackson S.A."/>
            <person name="Sutton T.D.S."/>
            <person name="Dobson A.D.W."/>
            <person name="Rama T."/>
        </authorList>
    </citation>
    <scope>NUCLEOTIDE SEQUENCE</scope>
    <source>
        <strain evidence="6">TRa3180A</strain>
    </source>
</reference>
<dbReference type="Gene3D" id="2.30.30.40">
    <property type="entry name" value="SH3 Domains"/>
    <property type="match status" value="1"/>
</dbReference>
<dbReference type="Proteomes" id="UP000887226">
    <property type="component" value="Unassembled WGS sequence"/>
</dbReference>
<dbReference type="AlphaFoldDB" id="A0A9P7Z0Q7"/>
<name>A0A9P7Z0Q7_9HELO</name>
<feature type="region of interest" description="Disordered" evidence="3">
    <location>
        <begin position="442"/>
        <end position="575"/>
    </location>
</feature>
<keyword evidence="1 2" id="KW-0728">SH3 domain</keyword>
<proteinExistence type="predicted"/>
<dbReference type="PROSITE" id="PS50002">
    <property type="entry name" value="SH3"/>
    <property type="match status" value="1"/>
</dbReference>
<feature type="region of interest" description="Disordered" evidence="3">
    <location>
        <begin position="329"/>
        <end position="387"/>
    </location>
</feature>
<keyword evidence="4" id="KW-1133">Transmembrane helix</keyword>
<evidence type="ECO:0000256" key="4">
    <source>
        <dbReference type="SAM" id="Phobius"/>
    </source>
</evidence>
<keyword evidence="4" id="KW-0472">Membrane</keyword>
<comment type="caution">
    <text evidence="6">The sequence shown here is derived from an EMBL/GenBank/DDBJ whole genome shotgun (WGS) entry which is preliminary data.</text>
</comment>
<keyword evidence="4" id="KW-0812">Transmembrane</keyword>
<feature type="region of interest" description="Disordered" evidence="3">
    <location>
        <begin position="95"/>
        <end position="117"/>
    </location>
</feature>
<dbReference type="InterPro" id="IPR001452">
    <property type="entry name" value="SH3_domain"/>
</dbReference>
<accession>A0A9P7Z0Q7</accession>
<feature type="compositionally biased region" description="Polar residues" evidence="3">
    <location>
        <begin position="342"/>
        <end position="375"/>
    </location>
</feature>
<feature type="compositionally biased region" description="Basic and acidic residues" evidence="3">
    <location>
        <begin position="527"/>
        <end position="538"/>
    </location>
</feature>
<feature type="compositionally biased region" description="Polar residues" evidence="3">
    <location>
        <begin position="493"/>
        <end position="526"/>
    </location>
</feature>
<feature type="domain" description="SH3" evidence="5">
    <location>
        <begin position="388"/>
        <end position="449"/>
    </location>
</feature>
<organism evidence="6 7">
    <name type="scientific">Calycina marina</name>
    <dbReference type="NCBI Taxonomy" id="1763456"/>
    <lineage>
        <taxon>Eukaryota</taxon>
        <taxon>Fungi</taxon>
        <taxon>Dikarya</taxon>
        <taxon>Ascomycota</taxon>
        <taxon>Pezizomycotina</taxon>
        <taxon>Leotiomycetes</taxon>
        <taxon>Helotiales</taxon>
        <taxon>Pezizellaceae</taxon>
        <taxon>Calycina</taxon>
    </lineage>
</organism>
<dbReference type="Pfam" id="PF14604">
    <property type="entry name" value="SH3_9"/>
    <property type="match status" value="1"/>
</dbReference>
<sequence>MVHRHEHRRQAREALAFVDQGHQNDDREAEAVQTIYSVVYKTASKTFDGPIAGYTTIGVPAASSSTEVAAAVPTTTLQAVAPSSTSVVVAAAQSSSQETSTEVQIDESQGSQTSQASQTTLQTSAATGAILSIAASAVSSVNSDLGIIVASSTTTDVSTPTYLVAAASSTSSASAKSSSSSDGGMSSAAKAGLGIGIVLLIGTAVSIVLFFFKKRRNAQKERDALSEKAVFTPSSPNPRRESSTRTTATAPRLSLRPVTQFMAFNEKRNSRLNNASTEKALPAIGQDANMSNPFGNHAETIDSSNANGPAVVSDVGSGGELIAVGATGLARGASRRTKPLDLTNSGPSMANNGPPSPTGTEFSMTSDGPNTPTQTSSSAAIAAAGGPANSSVHRVQLDFKPSMDDELGLHAGQLVRMLHEYDDGWALCIRLDRSAQGVVPRTCLSTRPVKPRPQQNGPRGPPPGMRIPVQGRGPAMNNGLQRPMTPTGGPQVRSMTPNSQHSRPMTPQGCLTKQNGPQYKSQSPSNEEPRTSMADRRNSPPVSSPMNPTANPNAEFAAPVPTDGPIVRKPVGQAL</sequence>
<evidence type="ECO:0000256" key="2">
    <source>
        <dbReference type="PROSITE-ProRule" id="PRU00192"/>
    </source>
</evidence>
<evidence type="ECO:0000256" key="1">
    <source>
        <dbReference type="ARBA" id="ARBA00022443"/>
    </source>
</evidence>
<dbReference type="EMBL" id="MU254038">
    <property type="protein sequence ID" value="KAG9242778.1"/>
    <property type="molecule type" value="Genomic_DNA"/>
</dbReference>
<dbReference type="SUPFAM" id="SSF50044">
    <property type="entry name" value="SH3-domain"/>
    <property type="match status" value="1"/>
</dbReference>